<comment type="caution">
    <text evidence="2">The sequence shown here is derived from an EMBL/GenBank/DDBJ whole genome shotgun (WGS) entry which is preliminary data.</text>
</comment>
<protein>
    <submittedName>
        <fullName evidence="2">Uncharacterized protein</fullName>
    </submittedName>
</protein>
<keyword evidence="3" id="KW-1185">Reference proteome</keyword>
<gene>
    <name evidence="2" type="ORF">ACFSPV_02295</name>
</gene>
<organism evidence="2 3">
    <name type="scientific">Delftia deserti</name>
    <dbReference type="NCBI Taxonomy" id="1651218"/>
    <lineage>
        <taxon>Bacteria</taxon>
        <taxon>Pseudomonadati</taxon>
        <taxon>Pseudomonadota</taxon>
        <taxon>Betaproteobacteria</taxon>
        <taxon>Burkholderiales</taxon>
        <taxon>Comamonadaceae</taxon>
        <taxon>Delftia</taxon>
    </lineage>
</organism>
<dbReference type="Proteomes" id="UP001597287">
    <property type="component" value="Unassembled WGS sequence"/>
</dbReference>
<evidence type="ECO:0000313" key="2">
    <source>
        <dbReference type="EMBL" id="MFD2317525.1"/>
    </source>
</evidence>
<evidence type="ECO:0000313" key="3">
    <source>
        <dbReference type="Proteomes" id="UP001597287"/>
    </source>
</evidence>
<keyword evidence="1" id="KW-0472">Membrane</keyword>
<dbReference type="RefSeq" id="WP_374617712.1">
    <property type="nucleotide sequence ID" value="NZ_JBHSIH010000001.1"/>
</dbReference>
<dbReference type="EMBL" id="JBHUIG010000003">
    <property type="protein sequence ID" value="MFD2317525.1"/>
    <property type="molecule type" value="Genomic_DNA"/>
</dbReference>
<feature type="transmembrane region" description="Helical" evidence="1">
    <location>
        <begin position="16"/>
        <end position="42"/>
    </location>
</feature>
<accession>A0ABW5EI27</accession>
<sequence length="73" mass="8201">MEIFSYLGNIFEMKSFIFVVIVLFCMIFFWRVTLLALASLLLGGLDKSLGGVVFIVGVILLIVRHVGKREGHI</sequence>
<proteinExistence type="predicted"/>
<keyword evidence="1" id="KW-1133">Transmembrane helix</keyword>
<evidence type="ECO:0000256" key="1">
    <source>
        <dbReference type="SAM" id="Phobius"/>
    </source>
</evidence>
<name>A0ABW5EI27_9BURK</name>
<keyword evidence="1" id="KW-0812">Transmembrane</keyword>
<reference evidence="3" key="1">
    <citation type="journal article" date="2019" name="Int. J. Syst. Evol. Microbiol.">
        <title>The Global Catalogue of Microorganisms (GCM) 10K type strain sequencing project: providing services to taxonomists for standard genome sequencing and annotation.</title>
        <authorList>
            <consortium name="The Broad Institute Genomics Platform"/>
            <consortium name="The Broad Institute Genome Sequencing Center for Infectious Disease"/>
            <person name="Wu L."/>
            <person name="Ma J."/>
        </authorList>
    </citation>
    <scope>NUCLEOTIDE SEQUENCE [LARGE SCALE GENOMIC DNA]</scope>
    <source>
        <strain evidence="3">CCUG 62793</strain>
    </source>
</reference>
<feature type="transmembrane region" description="Helical" evidence="1">
    <location>
        <begin position="48"/>
        <end position="67"/>
    </location>
</feature>